<dbReference type="SUPFAM" id="SSF54593">
    <property type="entry name" value="Glyoxalase/Bleomycin resistance protein/Dihydroxybiphenyl dioxygenase"/>
    <property type="match status" value="1"/>
</dbReference>
<dbReference type="PANTHER" id="PTHR33993">
    <property type="entry name" value="GLYOXALASE-RELATED"/>
    <property type="match status" value="1"/>
</dbReference>
<organism evidence="2 3">
    <name type="scientific">Nitrospirillum viridazoti CBAmc</name>
    <dbReference type="NCBI Taxonomy" id="1441467"/>
    <lineage>
        <taxon>Bacteria</taxon>
        <taxon>Pseudomonadati</taxon>
        <taxon>Pseudomonadota</taxon>
        <taxon>Alphaproteobacteria</taxon>
        <taxon>Rhodospirillales</taxon>
        <taxon>Azospirillaceae</taxon>
        <taxon>Nitrospirillum</taxon>
        <taxon>Nitrospirillum viridazoti</taxon>
    </lineage>
</organism>
<dbReference type="InterPro" id="IPR037523">
    <property type="entry name" value="VOC_core"/>
</dbReference>
<protein>
    <submittedName>
        <fullName evidence="2">Glyoxalase</fullName>
    </submittedName>
</protein>
<gene>
    <name evidence="2" type="ORF">Y958_06540</name>
</gene>
<evidence type="ECO:0000313" key="2">
    <source>
        <dbReference type="EMBL" id="ASG20509.1"/>
    </source>
</evidence>
<dbReference type="AlphaFoldDB" id="A0A248JPI0"/>
<evidence type="ECO:0000259" key="1">
    <source>
        <dbReference type="PROSITE" id="PS51819"/>
    </source>
</evidence>
<evidence type="ECO:0000313" key="3">
    <source>
        <dbReference type="Proteomes" id="UP000197153"/>
    </source>
</evidence>
<dbReference type="Proteomes" id="UP000197153">
    <property type="component" value="Chromosome 1"/>
</dbReference>
<dbReference type="PANTHER" id="PTHR33993:SF5">
    <property type="entry name" value="GLYOXALASE"/>
    <property type="match status" value="1"/>
</dbReference>
<dbReference type="PROSITE" id="PS51819">
    <property type="entry name" value="VOC"/>
    <property type="match status" value="1"/>
</dbReference>
<dbReference type="InterPro" id="IPR041581">
    <property type="entry name" value="Glyoxalase_6"/>
</dbReference>
<dbReference type="InterPro" id="IPR029068">
    <property type="entry name" value="Glyas_Bleomycin-R_OHBP_Dase"/>
</dbReference>
<keyword evidence="3" id="KW-1185">Reference proteome</keyword>
<dbReference type="EMBL" id="CP022110">
    <property type="protein sequence ID" value="ASG20509.1"/>
    <property type="molecule type" value="Genomic_DNA"/>
</dbReference>
<accession>A0A248JPI0</accession>
<dbReference type="KEGG" id="nao:Y958_06540"/>
<dbReference type="Pfam" id="PF18029">
    <property type="entry name" value="Glyoxalase_6"/>
    <property type="match status" value="1"/>
</dbReference>
<proteinExistence type="predicted"/>
<dbReference type="RefSeq" id="WP_004272924.1">
    <property type="nucleotide sequence ID" value="NZ_CP022110.1"/>
</dbReference>
<sequence>MERVTGIGGVFMKARDVKALSAWYRDALGVPLSPYFAGAKFSWPEGQRPDRPGTTAWSLFPEDSTYFAPSTAPFMINFRVDNLDAMLAQLRAFGAAVDERVEQSEFGRFGWVMDPEGNRVELWEPPPGK</sequence>
<dbReference type="Gene3D" id="3.10.180.10">
    <property type="entry name" value="2,3-Dihydroxybiphenyl 1,2-Dioxygenase, domain 1"/>
    <property type="match status" value="1"/>
</dbReference>
<feature type="domain" description="VOC" evidence="1">
    <location>
        <begin position="6"/>
        <end position="125"/>
    </location>
</feature>
<name>A0A248JPI0_9PROT</name>
<dbReference type="InterPro" id="IPR052164">
    <property type="entry name" value="Anthracycline_SecMetBiosynth"/>
</dbReference>
<reference evidence="2 3" key="1">
    <citation type="submission" date="2017-06" db="EMBL/GenBank/DDBJ databases">
        <title>Complete genome sequence of Nitrospirillum amazonense strain CBAmC, an endophytic nitrogen-fixing and plant growth-promoting bacterium, isolated from sugarcane.</title>
        <authorList>
            <person name="Schwab S."/>
            <person name="dos Santos Teixeira K.R."/>
            <person name="Simoes Araujo J.L."/>
            <person name="Soares Vidal M."/>
            <person name="Borges de Freitas H.R."/>
            <person name="Rivello Crivelaro A.L."/>
            <person name="Bueno de Camargo Nunes A."/>
            <person name="dos Santos C.M."/>
            <person name="Palmeira da Silva Rosa D."/>
            <person name="da Silva Padilha D."/>
            <person name="da Silva E."/>
            <person name="Araujo Terra L."/>
            <person name="Soares Mendes V."/>
            <person name="Farinelli L."/>
            <person name="Magalhaes Cruz L."/>
            <person name="Baldani J.I."/>
        </authorList>
    </citation>
    <scope>NUCLEOTIDE SEQUENCE [LARGE SCALE GENOMIC DNA]</scope>
    <source>
        <strain evidence="2 3">CBAmC</strain>
    </source>
</reference>